<protein>
    <submittedName>
        <fullName evidence="1">Uncharacterized protein</fullName>
    </submittedName>
</protein>
<evidence type="ECO:0000313" key="2">
    <source>
        <dbReference type="Proteomes" id="UP000245926"/>
    </source>
</evidence>
<dbReference type="OrthoDB" id="7999160at2"/>
<proteinExistence type="predicted"/>
<dbReference type="Proteomes" id="UP000245926">
    <property type="component" value="Chromosome"/>
</dbReference>
<dbReference type="KEGG" id="mets:DK389_28085"/>
<reference evidence="2" key="1">
    <citation type="submission" date="2018-05" db="EMBL/GenBank/DDBJ databases">
        <title>Complete Genome Sequence of Methylobacterium sp. 17SD2-17.</title>
        <authorList>
            <person name="Srinivasan S."/>
        </authorList>
    </citation>
    <scope>NUCLEOTIDE SEQUENCE [LARGE SCALE GENOMIC DNA]</scope>
    <source>
        <strain evidence="2">17SD2-17</strain>
    </source>
</reference>
<gene>
    <name evidence="1" type="ORF">DK389_28085</name>
</gene>
<dbReference type="AlphaFoldDB" id="A0A2U8WBY2"/>
<dbReference type="EMBL" id="CP029550">
    <property type="protein sequence ID" value="AWN43665.1"/>
    <property type="molecule type" value="Genomic_DNA"/>
</dbReference>
<evidence type="ECO:0000313" key="1">
    <source>
        <dbReference type="EMBL" id="AWN43665.1"/>
    </source>
</evidence>
<sequence>MPCPPILDVTVANIVKLAEAYRVGAIVEAEHVVDIYLACFNGYEERSIALDMLLRELSRPERRAHNRGGLFEQVEIYIDRRHRIMALDFQ</sequence>
<dbReference type="RefSeq" id="WP_109894682.1">
    <property type="nucleotide sequence ID" value="NZ_CP029550.1"/>
</dbReference>
<keyword evidence="2" id="KW-1185">Reference proteome</keyword>
<organism evidence="1 2">
    <name type="scientific">Methylobacterium durans</name>
    <dbReference type="NCBI Taxonomy" id="2202825"/>
    <lineage>
        <taxon>Bacteria</taxon>
        <taxon>Pseudomonadati</taxon>
        <taxon>Pseudomonadota</taxon>
        <taxon>Alphaproteobacteria</taxon>
        <taxon>Hyphomicrobiales</taxon>
        <taxon>Methylobacteriaceae</taxon>
        <taxon>Methylobacterium</taxon>
    </lineage>
</organism>
<name>A0A2U8WBY2_9HYPH</name>
<accession>A0A2U8WBY2</accession>